<dbReference type="PANTHER" id="PTHR46481:SF10">
    <property type="entry name" value="ZINC FINGER BED DOMAIN-CONTAINING PROTEIN 39"/>
    <property type="match status" value="1"/>
</dbReference>
<reference evidence="8" key="1">
    <citation type="journal article" date="2014" name="Genome Announc.">
        <title>Draft genome sequence of the plant-pathogenic soil fungus Rhizoctonia solani anastomosis group 3 strain Rhs1AP.</title>
        <authorList>
            <person name="Cubeta M.A."/>
            <person name="Thomas E."/>
            <person name="Dean R.A."/>
            <person name="Jabaji S."/>
            <person name="Neate S.M."/>
            <person name="Tavantzis S."/>
            <person name="Toda T."/>
            <person name="Vilgalys R."/>
            <person name="Bharathan N."/>
            <person name="Fedorova-Abrams N."/>
            <person name="Pakala S.B."/>
            <person name="Pakala S.M."/>
            <person name="Zafar N."/>
            <person name="Joardar V."/>
            <person name="Losada L."/>
            <person name="Nierman W.C."/>
        </authorList>
    </citation>
    <scope>NUCLEOTIDE SEQUENCE [LARGE SCALE GENOMIC DNA]</scope>
    <source>
        <strain evidence="8">AG-3</strain>
    </source>
</reference>
<dbReference type="OrthoDB" id="3264316at2759"/>
<evidence type="ECO:0000313" key="8">
    <source>
        <dbReference type="Proteomes" id="UP000030108"/>
    </source>
</evidence>
<accession>X8J5N1</accession>
<evidence type="ECO:0000256" key="1">
    <source>
        <dbReference type="ARBA" id="ARBA00004123"/>
    </source>
</evidence>
<keyword evidence="4" id="KW-0862">Zinc</keyword>
<dbReference type="AlphaFoldDB" id="X8J5N1"/>
<feature type="region of interest" description="Disordered" evidence="6">
    <location>
        <begin position="194"/>
        <end position="217"/>
    </location>
</feature>
<dbReference type="SUPFAM" id="SSF53098">
    <property type="entry name" value="Ribonuclease H-like"/>
    <property type="match status" value="1"/>
</dbReference>
<dbReference type="Proteomes" id="UP000030108">
    <property type="component" value="Unassembled WGS sequence"/>
</dbReference>
<evidence type="ECO:0000256" key="2">
    <source>
        <dbReference type="ARBA" id="ARBA00022723"/>
    </source>
</evidence>
<proteinExistence type="predicted"/>
<evidence type="ECO:0000313" key="7">
    <source>
        <dbReference type="EMBL" id="EUC56874.1"/>
    </source>
</evidence>
<sequence>MFKSRIPVLNPSPTAVPPTLFRSTFVQGIAQTSRFTITSDAWTSKQYNYSVAGAFITFIDTDWNLQELVLDIVDLNADHTGAGVGKKIFKSLDAASAAGGIIASVTDNASNNRTMNAELSRRIQKNYGFSLNVKNMSVTCLCHALHLICGAILCHLKAMDPVDLDEIYASTKTYDDSEVIELTDQNVLEEEERLCDEKQAQSEDEPDDTSSGSQINAREPLNPVQKVHAIAIHSTASAARKRRMRIITRSLGIELRAVIKSVPTRWNSVLAEVRRAIKLKAAFNQYVAKLDEGVTGAKLRAARSLKKKWTITDEEWDALEELVRLLEPFESATQDYSKRGRSVLNSVLLTYASLQEKLAQSRELYRSQGDPFGMLDALDAGEAKLKTYFNLARESDLTLIASILHPGIRLACFLDINRWGDLATRGRTLMDYLYETYKIDVSDTVADSTMLPNPTAESHKRVD</sequence>
<dbReference type="EMBL" id="JATN01000322">
    <property type="protein sequence ID" value="EUC56874.1"/>
    <property type="molecule type" value="Genomic_DNA"/>
</dbReference>
<evidence type="ECO:0000256" key="3">
    <source>
        <dbReference type="ARBA" id="ARBA00022771"/>
    </source>
</evidence>
<name>X8J5N1_9AGAM</name>
<evidence type="ECO:0000256" key="5">
    <source>
        <dbReference type="ARBA" id="ARBA00023242"/>
    </source>
</evidence>
<comment type="subcellular location">
    <subcellularLocation>
        <location evidence="1">Nucleus</location>
    </subcellularLocation>
</comment>
<evidence type="ECO:0008006" key="9">
    <source>
        <dbReference type="Google" id="ProtNLM"/>
    </source>
</evidence>
<evidence type="ECO:0000256" key="4">
    <source>
        <dbReference type="ARBA" id="ARBA00022833"/>
    </source>
</evidence>
<dbReference type="PANTHER" id="PTHR46481">
    <property type="entry name" value="ZINC FINGER BED DOMAIN-CONTAINING PROTEIN 4"/>
    <property type="match status" value="1"/>
</dbReference>
<keyword evidence="3" id="KW-0863">Zinc-finger</keyword>
<dbReference type="InterPro" id="IPR052035">
    <property type="entry name" value="ZnF_BED_domain_contain"/>
</dbReference>
<dbReference type="GO" id="GO:0005634">
    <property type="term" value="C:nucleus"/>
    <property type="evidence" value="ECO:0007669"/>
    <property type="project" value="UniProtKB-SubCell"/>
</dbReference>
<organism evidence="7 8">
    <name type="scientific">Rhizoctonia solani AG-3 Rhs1AP</name>
    <dbReference type="NCBI Taxonomy" id="1086054"/>
    <lineage>
        <taxon>Eukaryota</taxon>
        <taxon>Fungi</taxon>
        <taxon>Dikarya</taxon>
        <taxon>Basidiomycota</taxon>
        <taxon>Agaricomycotina</taxon>
        <taxon>Agaricomycetes</taxon>
        <taxon>Cantharellales</taxon>
        <taxon>Ceratobasidiaceae</taxon>
        <taxon>Rhizoctonia</taxon>
    </lineage>
</organism>
<protein>
    <recommendedName>
        <fullName evidence="9">HAT family dimerization protein</fullName>
    </recommendedName>
</protein>
<gene>
    <name evidence="7" type="ORF">RSOL_202340</name>
</gene>
<comment type="caution">
    <text evidence="7">The sequence shown here is derived from an EMBL/GenBank/DDBJ whole genome shotgun (WGS) entry which is preliminary data.</text>
</comment>
<evidence type="ECO:0000256" key="6">
    <source>
        <dbReference type="SAM" id="MobiDB-lite"/>
    </source>
</evidence>
<feature type="non-terminal residue" evidence="7">
    <location>
        <position position="463"/>
    </location>
</feature>
<keyword evidence="2" id="KW-0479">Metal-binding</keyword>
<dbReference type="InterPro" id="IPR012337">
    <property type="entry name" value="RNaseH-like_sf"/>
</dbReference>
<dbReference type="GO" id="GO:0008270">
    <property type="term" value="F:zinc ion binding"/>
    <property type="evidence" value="ECO:0007669"/>
    <property type="project" value="UniProtKB-KW"/>
</dbReference>
<keyword evidence="5" id="KW-0539">Nucleus</keyword>